<dbReference type="AlphaFoldDB" id="A0A1I6I8E2"/>
<dbReference type="STRING" id="553469.SAMN04487947_3053"/>
<keyword evidence="1" id="KW-0472">Membrane</keyword>
<dbReference type="EMBL" id="FOYT01000002">
    <property type="protein sequence ID" value="SFR63017.1"/>
    <property type="molecule type" value="Genomic_DNA"/>
</dbReference>
<protein>
    <submittedName>
        <fullName evidence="2">Uncharacterized protein</fullName>
    </submittedName>
</protein>
<name>A0A1I6I8E2_9EURY</name>
<proteinExistence type="predicted"/>
<sequence>MRRRTKAFLGLTAAVHLTLAAWIRRDARSRGVDAAPWDTLTLLGGLFGVLGYLRSRADEAESAAVDAE</sequence>
<feature type="transmembrane region" description="Helical" evidence="1">
    <location>
        <begin position="36"/>
        <end position="53"/>
    </location>
</feature>
<organism evidence="2 3">
    <name type="scientific">Halogeometricum rufum</name>
    <dbReference type="NCBI Taxonomy" id="553469"/>
    <lineage>
        <taxon>Archaea</taxon>
        <taxon>Methanobacteriati</taxon>
        <taxon>Methanobacteriota</taxon>
        <taxon>Stenosarchaea group</taxon>
        <taxon>Halobacteria</taxon>
        <taxon>Halobacteriales</taxon>
        <taxon>Haloferacaceae</taxon>
        <taxon>Halogeometricum</taxon>
    </lineage>
</organism>
<keyword evidence="3" id="KW-1185">Reference proteome</keyword>
<reference evidence="3" key="1">
    <citation type="submission" date="2016-10" db="EMBL/GenBank/DDBJ databases">
        <authorList>
            <person name="Varghese N."/>
            <person name="Submissions S."/>
        </authorList>
    </citation>
    <scope>NUCLEOTIDE SEQUENCE [LARGE SCALE GENOMIC DNA]</scope>
    <source>
        <strain evidence="3">CGMCC 1.7736</strain>
    </source>
</reference>
<accession>A0A1I6I8E2</accession>
<evidence type="ECO:0000313" key="2">
    <source>
        <dbReference type="EMBL" id="SFR63017.1"/>
    </source>
</evidence>
<dbReference type="Proteomes" id="UP000198531">
    <property type="component" value="Unassembled WGS sequence"/>
</dbReference>
<evidence type="ECO:0000256" key="1">
    <source>
        <dbReference type="SAM" id="Phobius"/>
    </source>
</evidence>
<keyword evidence="1" id="KW-0812">Transmembrane</keyword>
<dbReference type="RefSeq" id="WP_089809038.1">
    <property type="nucleotide sequence ID" value="NZ_FOYT01000002.1"/>
</dbReference>
<evidence type="ECO:0000313" key="3">
    <source>
        <dbReference type="Proteomes" id="UP000198531"/>
    </source>
</evidence>
<keyword evidence="1" id="KW-1133">Transmembrane helix</keyword>
<gene>
    <name evidence="2" type="ORF">SAMN04487947_3053</name>
</gene>
<dbReference type="OrthoDB" id="285549at2157"/>